<comment type="caution">
    <text evidence="1">The sequence shown here is derived from an EMBL/GenBank/DDBJ whole genome shotgun (WGS) entry which is preliminary data.</text>
</comment>
<evidence type="ECO:0000313" key="2">
    <source>
        <dbReference type="Proteomes" id="UP000838672"/>
    </source>
</evidence>
<organism evidence="1 2">
    <name type="scientific">Vibrio stylophorae</name>
    <dbReference type="NCBI Taxonomy" id="659351"/>
    <lineage>
        <taxon>Bacteria</taxon>
        <taxon>Pseudomonadati</taxon>
        <taxon>Pseudomonadota</taxon>
        <taxon>Gammaproteobacteria</taxon>
        <taxon>Vibrionales</taxon>
        <taxon>Vibrionaceae</taxon>
        <taxon>Vibrio</taxon>
    </lineage>
</organism>
<dbReference type="Pfam" id="PF11102">
    <property type="entry name" value="YjbF"/>
    <property type="match status" value="1"/>
</dbReference>
<dbReference type="InterPro" id="IPR023373">
    <property type="entry name" value="YmcC_sf"/>
</dbReference>
<keyword evidence="1" id="KW-0449">Lipoprotein</keyword>
<name>A0ABN8DTA8_9VIBR</name>
<gene>
    <name evidence="1" type="primary">gfcB_1</name>
    <name evidence="1" type="ORF">VST7929_02207</name>
</gene>
<reference evidence="1" key="1">
    <citation type="submission" date="2021-11" db="EMBL/GenBank/DDBJ databases">
        <authorList>
            <person name="Rodrigo-Torres L."/>
            <person name="Arahal R. D."/>
            <person name="Lucena T."/>
        </authorList>
    </citation>
    <scope>NUCLEOTIDE SEQUENCE</scope>
    <source>
        <strain evidence="1">CECT 7929</strain>
    </source>
</reference>
<dbReference type="EMBL" id="CAKLDI010000001">
    <property type="protein sequence ID" value="CAH0534291.1"/>
    <property type="molecule type" value="Genomic_DNA"/>
</dbReference>
<dbReference type="RefSeq" id="WP_237466748.1">
    <property type="nucleotide sequence ID" value="NZ_CAKLDI010000001.1"/>
</dbReference>
<dbReference type="Gene3D" id="2.40.360.10">
    <property type="entry name" value="YmcC-like"/>
    <property type="match status" value="1"/>
</dbReference>
<dbReference type="PROSITE" id="PS51257">
    <property type="entry name" value="PROKAR_LIPOPROTEIN"/>
    <property type="match status" value="1"/>
</dbReference>
<protein>
    <submittedName>
        <fullName evidence="1">Lipoprotein GfcB</fullName>
    </submittedName>
</protein>
<sequence length="239" mass="26645">MKLKLNLKQTMCMVGLSVLLGCTQKFNDVKETMSLALLGPSDVIVPAKTIDELPYASLYAKMAGSGQAFMVLGYATPSDSAPIEKTKFKQLKWLSSNHEMIVTEAGRIIKTVGLSEINLTASYAETADPLALGLHLKSTPTTWQRQVDWQPGHHVGYLMRSQFKFQAAQSKVINERQIHTLYYTELVTLPELELTFTNHFWIDPNSGRVIASIQQPAPYMSPIELTILKPYANSEEAPQ</sequence>
<proteinExistence type="predicted"/>
<evidence type="ECO:0000313" key="1">
    <source>
        <dbReference type="EMBL" id="CAH0534291.1"/>
    </source>
</evidence>
<accession>A0ABN8DTA8</accession>
<keyword evidence="2" id="KW-1185">Reference proteome</keyword>
<dbReference type="InterPro" id="IPR021308">
    <property type="entry name" value="GfcB"/>
</dbReference>
<dbReference type="SUPFAM" id="SSF159270">
    <property type="entry name" value="YmcC-like"/>
    <property type="match status" value="1"/>
</dbReference>
<dbReference type="Proteomes" id="UP000838672">
    <property type="component" value="Unassembled WGS sequence"/>
</dbReference>